<dbReference type="EMBL" id="SOCP01000001">
    <property type="protein sequence ID" value="TDV57838.1"/>
    <property type="molecule type" value="Genomic_DNA"/>
</dbReference>
<dbReference type="RefSeq" id="WP_133901054.1">
    <property type="nucleotide sequence ID" value="NZ_SOCP01000001.1"/>
</dbReference>
<feature type="transmembrane region" description="Helical" evidence="7">
    <location>
        <begin position="33"/>
        <end position="53"/>
    </location>
</feature>
<dbReference type="SUPFAM" id="SSF161098">
    <property type="entry name" value="MetI-like"/>
    <property type="match status" value="1"/>
</dbReference>
<dbReference type="PANTHER" id="PTHR30151:SF25">
    <property type="entry name" value="TAURINE TRANSPORT SYSTEM PERMEASE PROTEIN TAUC"/>
    <property type="match status" value="1"/>
</dbReference>
<dbReference type="GO" id="GO:0055085">
    <property type="term" value="P:transmembrane transport"/>
    <property type="evidence" value="ECO:0007669"/>
    <property type="project" value="InterPro"/>
</dbReference>
<keyword evidence="5 7" id="KW-1133">Transmembrane helix</keyword>
<keyword evidence="2 7" id="KW-0813">Transport</keyword>
<evidence type="ECO:0000256" key="1">
    <source>
        <dbReference type="ARBA" id="ARBA00004651"/>
    </source>
</evidence>
<dbReference type="GO" id="GO:0005886">
    <property type="term" value="C:plasma membrane"/>
    <property type="evidence" value="ECO:0007669"/>
    <property type="project" value="UniProtKB-SubCell"/>
</dbReference>
<dbReference type="OrthoDB" id="9796361at2"/>
<accession>A0A4R7W6P6</accession>
<dbReference type="PROSITE" id="PS50928">
    <property type="entry name" value="ABC_TM1"/>
    <property type="match status" value="1"/>
</dbReference>
<feature type="transmembrane region" description="Helical" evidence="7">
    <location>
        <begin position="250"/>
        <end position="269"/>
    </location>
</feature>
<evidence type="ECO:0000256" key="8">
    <source>
        <dbReference type="SAM" id="MobiDB-lite"/>
    </source>
</evidence>
<evidence type="ECO:0000256" key="5">
    <source>
        <dbReference type="ARBA" id="ARBA00022989"/>
    </source>
</evidence>
<dbReference type="AlphaFoldDB" id="A0A4R7W6P6"/>
<keyword evidence="6 7" id="KW-0472">Membrane</keyword>
<sequence length="291" mass="31524">MTGVETVERTDGPADTTEHTVGRMVRRERRLVLRDRIAAILTPLVLLGLWQVAATSDWIDARLFPAPSLIVANAWDMILDGDLLTHTWATLSRIIYGSVIGIVVGVVLGLAMGYYRLLSAAFSPTLSALYALPKIAIFPLLLVIFGLGETPRVLVVAISVFFVMQINAMSGVRHVDPRLVEAGTAFGATGWKRFRYVVFPAALPSVFAGLRVSAGVSILVIVAVEFVGSSDGLGFLIWNAWTLFQPTRMYVGLAVVAILGAVLAGLVGLGERWATPWISAGPRRRRRDDAN</sequence>
<protein>
    <submittedName>
        <fullName evidence="10">NitT/TauT family transport system permease protein/sulfonate transport system permease protein</fullName>
    </submittedName>
</protein>
<feature type="transmembrane region" description="Helical" evidence="7">
    <location>
        <begin position="216"/>
        <end position="238"/>
    </location>
</feature>
<keyword evidence="4 7" id="KW-0812">Transmembrane</keyword>
<comment type="caution">
    <text evidence="10">The sequence shown here is derived from an EMBL/GenBank/DDBJ whole genome shotgun (WGS) entry which is preliminary data.</text>
</comment>
<feature type="domain" description="ABC transmembrane type-1" evidence="9">
    <location>
        <begin position="87"/>
        <end position="268"/>
    </location>
</feature>
<organism evidence="10 11">
    <name type="scientific">Actinophytocola oryzae</name>
    <dbReference type="NCBI Taxonomy" id="502181"/>
    <lineage>
        <taxon>Bacteria</taxon>
        <taxon>Bacillati</taxon>
        <taxon>Actinomycetota</taxon>
        <taxon>Actinomycetes</taxon>
        <taxon>Pseudonocardiales</taxon>
        <taxon>Pseudonocardiaceae</taxon>
    </lineage>
</organism>
<comment type="similarity">
    <text evidence="7">Belongs to the binding-protein-dependent transport system permease family.</text>
</comment>
<dbReference type="Gene3D" id="1.10.3720.10">
    <property type="entry name" value="MetI-like"/>
    <property type="match status" value="1"/>
</dbReference>
<gene>
    <name evidence="10" type="ORF">CLV71_101711</name>
</gene>
<dbReference type="Proteomes" id="UP000294927">
    <property type="component" value="Unassembled WGS sequence"/>
</dbReference>
<feature type="transmembrane region" description="Helical" evidence="7">
    <location>
        <begin position="127"/>
        <end position="147"/>
    </location>
</feature>
<feature type="transmembrane region" description="Helical" evidence="7">
    <location>
        <begin position="153"/>
        <end position="172"/>
    </location>
</feature>
<evidence type="ECO:0000313" key="11">
    <source>
        <dbReference type="Proteomes" id="UP000294927"/>
    </source>
</evidence>
<dbReference type="PANTHER" id="PTHR30151">
    <property type="entry name" value="ALKANE SULFONATE ABC TRANSPORTER-RELATED, MEMBRANE SUBUNIT"/>
    <property type="match status" value="1"/>
</dbReference>
<name>A0A4R7W6P6_9PSEU</name>
<evidence type="ECO:0000259" key="9">
    <source>
        <dbReference type="PROSITE" id="PS50928"/>
    </source>
</evidence>
<evidence type="ECO:0000256" key="3">
    <source>
        <dbReference type="ARBA" id="ARBA00022475"/>
    </source>
</evidence>
<evidence type="ECO:0000256" key="7">
    <source>
        <dbReference type="RuleBase" id="RU363032"/>
    </source>
</evidence>
<reference evidence="10 11" key="1">
    <citation type="submission" date="2019-03" db="EMBL/GenBank/DDBJ databases">
        <title>Genomic Encyclopedia of Archaeal and Bacterial Type Strains, Phase II (KMG-II): from individual species to whole genera.</title>
        <authorList>
            <person name="Goeker M."/>
        </authorList>
    </citation>
    <scope>NUCLEOTIDE SEQUENCE [LARGE SCALE GENOMIC DNA]</scope>
    <source>
        <strain evidence="10 11">DSM 45499</strain>
    </source>
</reference>
<comment type="subcellular location">
    <subcellularLocation>
        <location evidence="1 7">Cell membrane</location>
        <topology evidence="1 7">Multi-pass membrane protein</topology>
    </subcellularLocation>
</comment>
<evidence type="ECO:0000313" key="10">
    <source>
        <dbReference type="EMBL" id="TDV57838.1"/>
    </source>
</evidence>
<dbReference type="GO" id="GO:0010438">
    <property type="term" value="P:cellular response to sulfur starvation"/>
    <property type="evidence" value="ECO:0007669"/>
    <property type="project" value="TreeGrafter"/>
</dbReference>
<proteinExistence type="inferred from homology"/>
<dbReference type="CDD" id="cd06261">
    <property type="entry name" value="TM_PBP2"/>
    <property type="match status" value="1"/>
</dbReference>
<feature type="transmembrane region" description="Helical" evidence="7">
    <location>
        <begin position="94"/>
        <end position="115"/>
    </location>
</feature>
<evidence type="ECO:0000256" key="4">
    <source>
        <dbReference type="ARBA" id="ARBA00022692"/>
    </source>
</evidence>
<dbReference type="InterPro" id="IPR000515">
    <property type="entry name" value="MetI-like"/>
</dbReference>
<dbReference type="InterPro" id="IPR035906">
    <property type="entry name" value="MetI-like_sf"/>
</dbReference>
<evidence type="ECO:0000256" key="2">
    <source>
        <dbReference type="ARBA" id="ARBA00022448"/>
    </source>
</evidence>
<feature type="region of interest" description="Disordered" evidence="8">
    <location>
        <begin position="1"/>
        <end position="20"/>
    </location>
</feature>
<dbReference type="Pfam" id="PF00528">
    <property type="entry name" value="BPD_transp_1"/>
    <property type="match status" value="1"/>
</dbReference>
<keyword evidence="3" id="KW-1003">Cell membrane</keyword>
<evidence type="ECO:0000256" key="6">
    <source>
        <dbReference type="ARBA" id="ARBA00023136"/>
    </source>
</evidence>
<keyword evidence="11" id="KW-1185">Reference proteome</keyword>